<evidence type="ECO:0008006" key="3">
    <source>
        <dbReference type="Google" id="ProtNLM"/>
    </source>
</evidence>
<reference evidence="1 2" key="1">
    <citation type="submission" date="2018-05" db="EMBL/GenBank/DDBJ databases">
        <title>Evolution of GPA BGCs.</title>
        <authorList>
            <person name="Waglechner N."/>
            <person name="Wright G.D."/>
        </authorList>
    </citation>
    <scope>NUCLEOTIDE SEQUENCE [LARGE SCALE GENOMIC DNA]</scope>
    <source>
        <strain evidence="1 2">A82846</strain>
    </source>
</reference>
<gene>
    <name evidence="1" type="ORF">DMH04_02010</name>
</gene>
<dbReference type="EMBL" id="QHKI01000001">
    <property type="protein sequence ID" value="RSM91769.1"/>
    <property type="molecule type" value="Genomic_DNA"/>
</dbReference>
<sequence length="292" mass="32587">MQTISLDGLEHPAERRWEHRGHPYPAEAEVLRRHGNIVAAAPVTNGPRGVGVWDLDSGKLRFWDAWGDTVRFLESGMLVAVDGSISLLSWPDLATLESVDAPEMAETFVVSPSEKVLVVHQNDGQGLNGYEVFSLGPLVKRSDHIGLREDPMYSMPVFSPSERYVACSPGGDYFWVPDDEADWPEDWDKDEAEIPTAGGQIRFGDLLVHDLATDTVARSELRFDLEPGWVPEDCWDSRWHYGAIDLEFVADEHIKLRLPDGTWVDLALPLPDTVVLPTPNRELPGQPSVDRS</sequence>
<proteinExistence type="predicted"/>
<protein>
    <recommendedName>
        <fullName evidence="3">WD40 repeat domain-containing protein</fullName>
    </recommendedName>
</protein>
<comment type="caution">
    <text evidence="1">The sequence shown here is derived from an EMBL/GenBank/DDBJ whole genome shotgun (WGS) entry which is preliminary data.</text>
</comment>
<organism evidence="1 2">
    <name type="scientific">Kibdelosporangium aridum</name>
    <dbReference type="NCBI Taxonomy" id="2030"/>
    <lineage>
        <taxon>Bacteria</taxon>
        <taxon>Bacillati</taxon>
        <taxon>Actinomycetota</taxon>
        <taxon>Actinomycetes</taxon>
        <taxon>Pseudonocardiales</taxon>
        <taxon>Pseudonocardiaceae</taxon>
        <taxon>Kibdelosporangium</taxon>
    </lineage>
</organism>
<dbReference type="SUPFAM" id="SSF63829">
    <property type="entry name" value="Calcium-dependent phosphotriesterase"/>
    <property type="match status" value="1"/>
</dbReference>
<dbReference type="RefSeq" id="WP_037260122.1">
    <property type="nucleotide sequence ID" value="NZ_QHKI01000001.1"/>
</dbReference>
<name>A0A428ZUK9_KIBAR</name>
<dbReference type="OrthoDB" id="9818394at2"/>
<evidence type="ECO:0000313" key="1">
    <source>
        <dbReference type="EMBL" id="RSM91769.1"/>
    </source>
</evidence>
<dbReference type="AlphaFoldDB" id="A0A428ZUK9"/>
<evidence type="ECO:0000313" key="2">
    <source>
        <dbReference type="Proteomes" id="UP000287547"/>
    </source>
</evidence>
<dbReference type="Proteomes" id="UP000287547">
    <property type="component" value="Unassembled WGS sequence"/>
</dbReference>
<accession>A0A428ZUK9</accession>